<dbReference type="AlphaFoldDB" id="A0A8H3BWH8"/>
<feature type="compositionally biased region" description="Polar residues" evidence="1">
    <location>
        <begin position="106"/>
        <end position="125"/>
    </location>
</feature>
<reference evidence="2" key="1">
    <citation type="submission" date="2021-01" db="EMBL/GenBank/DDBJ databases">
        <authorList>
            <person name="Kaushik A."/>
        </authorList>
    </citation>
    <scope>NUCLEOTIDE SEQUENCE</scope>
    <source>
        <strain evidence="2">AG4-RS23</strain>
    </source>
</reference>
<accession>A0A8H3BWH8</accession>
<comment type="caution">
    <text evidence="2">The sequence shown here is derived from an EMBL/GenBank/DDBJ whole genome shotgun (WGS) entry which is preliminary data.</text>
</comment>
<dbReference type="Proteomes" id="UP000663861">
    <property type="component" value="Unassembled WGS sequence"/>
</dbReference>
<sequence>MPSQSRGNISTDTRLASLNSLADAADALTKAVATLAAAARATAEAFAQDLEVPRSPSPEESHGINLGRGSDLASEIEFGEKPDSDIRQDVDLDDGREQFTAEPVGNDSNHASTPMNTDTGEQDSGSLGPINSPYRLLVDSEADVLLFVCALIDKRQKVVCYMPCGTPPLKTYIQLMEKVTEAPIYALNSSTSLEQNSNYLNFLNSSGSVLLIPESLSPRFKMEGDNSWVIHVGWPVSEAQYTTQRRNHRAHNNVLVACSGDQTFYPSGNKIVELTEPWPKDGPSFRASVSILRSLYEVILSEIPLDTKSPIYMDYIQFHGVHGPRHVESWTPSVLVQRANDYLMKVWLWSGDHTGGDVIPLPEVSPGFITENNLQSAVEAGIIQVEADLDEAEPTPSLAQGAPIAQEEIPYGTSVSGEPPFPHTLTNPRPESVLARPEFEHTTGLTFFPYVEEFDIIPLICFIAGKYNK</sequence>
<feature type="non-terminal residue" evidence="2">
    <location>
        <position position="1"/>
    </location>
</feature>
<dbReference type="EMBL" id="CAJMWY010001437">
    <property type="protein sequence ID" value="CAE6467310.1"/>
    <property type="molecule type" value="Genomic_DNA"/>
</dbReference>
<gene>
    <name evidence="2" type="ORF">RDB_LOCUS76380</name>
</gene>
<evidence type="ECO:0000313" key="2">
    <source>
        <dbReference type="EMBL" id="CAE6467310.1"/>
    </source>
</evidence>
<evidence type="ECO:0000256" key="1">
    <source>
        <dbReference type="SAM" id="MobiDB-lite"/>
    </source>
</evidence>
<feature type="region of interest" description="Disordered" evidence="1">
    <location>
        <begin position="49"/>
        <end position="70"/>
    </location>
</feature>
<proteinExistence type="predicted"/>
<protein>
    <submittedName>
        <fullName evidence="2">Uncharacterized protein</fullName>
    </submittedName>
</protein>
<name>A0A8H3BWH8_9AGAM</name>
<feature type="region of interest" description="Disordered" evidence="1">
    <location>
        <begin position="98"/>
        <end position="128"/>
    </location>
</feature>
<evidence type="ECO:0000313" key="3">
    <source>
        <dbReference type="Proteomes" id="UP000663861"/>
    </source>
</evidence>
<organism evidence="2 3">
    <name type="scientific">Rhizoctonia solani</name>
    <dbReference type="NCBI Taxonomy" id="456999"/>
    <lineage>
        <taxon>Eukaryota</taxon>
        <taxon>Fungi</taxon>
        <taxon>Dikarya</taxon>
        <taxon>Basidiomycota</taxon>
        <taxon>Agaricomycotina</taxon>
        <taxon>Agaricomycetes</taxon>
        <taxon>Cantharellales</taxon>
        <taxon>Ceratobasidiaceae</taxon>
        <taxon>Rhizoctonia</taxon>
    </lineage>
</organism>